<evidence type="ECO:0000256" key="9">
    <source>
        <dbReference type="ARBA" id="ARBA00023237"/>
    </source>
</evidence>
<dbReference type="InterPro" id="IPR039426">
    <property type="entry name" value="TonB-dep_rcpt-like"/>
</dbReference>
<evidence type="ECO:0000256" key="3">
    <source>
        <dbReference type="ARBA" id="ARBA00022452"/>
    </source>
</evidence>
<evidence type="ECO:0000256" key="6">
    <source>
        <dbReference type="ARBA" id="ARBA00023004"/>
    </source>
</evidence>
<keyword evidence="7 11" id="KW-0798">TonB box</keyword>
<evidence type="ECO:0000256" key="2">
    <source>
        <dbReference type="ARBA" id="ARBA00022448"/>
    </source>
</evidence>
<keyword evidence="4" id="KW-0410">Iron transport</keyword>
<dbReference type="EMBL" id="QCYK01000002">
    <property type="protein sequence ID" value="PUZ24892.1"/>
    <property type="molecule type" value="Genomic_DNA"/>
</dbReference>
<organism evidence="13 14">
    <name type="scientific">Chitinophaga parva</name>
    <dbReference type="NCBI Taxonomy" id="2169414"/>
    <lineage>
        <taxon>Bacteria</taxon>
        <taxon>Pseudomonadati</taxon>
        <taxon>Bacteroidota</taxon>
        <taxon>Chitinophagia</taxon>
        <taxon>Chitinophagales</taxon>
        <taxon>Chitinophagaceae</taxon>
        <taxon>Chitinophaga</taxon>
    </lineage>
</organism>
<dbReference type="InterPro" id="IPR023997">
    <property type="entry name" value="TonB-dep_OMP_SusC/RagA_CS"/>
</dbReference>
<reference evidence="13 14" key="1">
    <citation type="submission" date="2018-04" db="EMBL/GenBank/DDBJ databases">
        <title>Chitinophaga fuyangensis sp. nov., isolated from soil in a chemical factory.</title>
        <authorList>
            <person name="Chen K."/>
        </authorList>
    </citation>
    <scope>NUCLEOTIDE SEQUENCE [LARGE SCALE GENOMIC DNA]</scope>
    <source>
        <strain evidence="13 14">LY-1</strain>
    </source>
</reference>
<dbReference type="InterPro" id="IPR023996">
    <property type="entry name" value="TonB-dep_OMP_SusC/RagA"/>
</dbReference>
<keyword evidence="2 10" id="KW-0813">Transport</keyword>
<evidence type="ECO:0000256" key="11">
    <source>
        <dbReference type="RuleBase" id="RU003357"/>
    </source>
</evidence>
<sequence>MKKLLLPRRQPGWPGMYTLMARVMRLTLFLLFTCILKLSATGYSQEVKLSLSMKEVKLSRIFALIQQKSDYQFLYNDEDVRNAPPITISVHDATIPQILKTCLKDYPLGYSIENNTVVIAPLAPAREMTAPAFVVKGRVTDEKGAGLPGVAVLLKGTQTGTLTDGNGNFSLSLKDGSGTLLIKLIGYTPQEIAVAGRQNIEVQLVPEPQSLNSVVVVGYGTQRIKEVSGAIASVSSRDFNKGVVTNPMQQVQGKVAGLVITLPGGDPNQAAVIRLRGQTSLLGKQDPLIVVDGVQLDDPARINNIPPGDIASYDVLKDASATAIYGARGANGVIIINTKKGQAGMMAVDYAGYVGADRISKQYNMLSADEWKTAMTNLGSSPDAIAGYLKGGNTNWTDALTRTGVVQSHTLGVSGGTPHFVYRASANYLDQQGIVINTGQQIAGLRFNAQQKALQDRLDIQVGVVLSKTVRKYADYNIFQYALNSPPTYPVYNADGSFFHYSDFALQNPVEMQTEQENGGVEHFSQMFGTVNYELLKGLKVGVTGSLTHFGLDSNYFQPTFPLVNNLNMAKKTDNNRDSKRGDVHINYNHTWNEKHNFGFTGVYEYNEFTNSNFSAQGGNFLVEDFQDNNLNASDPARIIINSYKENYKLISFMGRVNYNYREKYYFEASVRRDGSSKFGANQRWGTFPAVSGAWRIGQEPFLQHVSWLSELKLRAGYGIVGNSDAISPYNSQLLVGTVGRYYDGATNSYHQAYIPTQNANPDLRWEERHGMNLGLNFGLLDNRITGDFNVFNDKTKHLLYNYTVPVPPFYVNNILANVGNLSNKGVELALSADIIKGKRFSWRAQGQIAFLKTRVTSLSGTYQGYKVVTDNIVGGSAQGRGLSTTPITYLKVGYAPYTFYLPHFAGVDKDGHQLFDSAGVAISTAQNAPKHYINPVPDFNYGFGSTLSLDNWSLNFFFRGVHGQKNFNNTLMILDNVNRLPGNNVTREALTNGIKDAPVASDRWLENASFLRLDNATLTYTFKEIKGLQHLSLYLSGNNLFVITKYRGLDPEILNGNDVFNHLEYIDVEYNGHGYYPKTRSFSFGVNVSF</sequence>
<keyword evidence="14" id="KW-1185">Reference proteome</keyword>
<dbReference type="SUPFAM" id="SSF56935">
    <property type="entry name" value="Porins"/>
    <property type="match status" value="1"/>
</dbReference>
<dbReference type="Pfam" id="PF00593">
    <property type="entry name" value="TonB_dep_Rec_b-barrel"/>
    <property type="match status" value="1"/>
</dbReference>
<dbReference type="InterPro" id="IPR012910">
    <property type="entry name" value="Plug_dom"/>
</dbReference>
<accession>A0A2T7BF21</accession>
<keyword evidence="8 10" id="KW-0472">Membrane</keyword>
<dbReference type="Gene3D" id="2.170.130.10">
    <property type="entry name" value="TonB-dependent receptor, plug domain"/>
    <property type="match status" value="1"/>
</dbReference>
<dbReference type="AlphaFoldDB" id="A0A2T7BF21"/>
<evidence type="ECO:0000256" key="7">
    <source>
        <dbReference type="ARBA" id="ARBA00023077"/>
    </source>
</evidence>
<evidence type="ECO:0000256" key="1">
    <source>
        <dbReference type="ARBA" id="ARBA00004571"/>
    </source>
</evidence>
<keyword evidence="5 10" id="KW-0812">Transmembrane</keyword>
<dbReference type="SUPFAM" id="SSF49464">
    <property type="entry name" value="Carboxypeptidase regulatory domain-like"/>
    <property type="match status" value="1"/>
</dbReference>
<dbReference type="Gene3D" id="2.60.40.1120">
    <property type="entry name" value="Carboxypeptidase-like, regulatory domain"/>
    <property type="match status" value="1"/>
</dbReference>
<dbReference type="PROSITE" id="PS52016">
    <property type="entry name" value="TONB_DEPENDENT_REC_3"/>
    <property type="match status" value="1"/>
</dbReference>
<dbReference type="NCBIfam" id="TIGR04057">
    <property type="entry name" value="SusC_RagA_signa"/>
    <property type="match status" value="1"/>
</dbReference>
<comment type="caution">
    <text evidence="13">The sequence shown here is derived from an EMBL/GenBank/DDBJ whole genome shotgun (WGS) entry which is preliminary data.</text>
</comment>
<evidence type="ECO:0000313" key="13">
    <source>
        <dbReference type="EMBL" id="PUZ24892.1"/>
    </source>
</evidence>
<dbReference type="Gene3D" id="2.40.170.20">
    <property type="entry name" value="TonB-dependent receptor, beta-barrel domain"/>
    <property type="match status" value="1"/>
</dbReference>
<keyword evidence="4" id="KW-0406">Ion transport</keyword>
<comment type="subcellular location">
    <subcellularLocation>
        <location evidence="1 10">Cell outer membrane</location>
        <topology evidence="1 10">Multi-pass membrane protein</topology>
    </subcellularLocation>
</comment>
<evidence type="ECO:0000256" key="4">
    <source>
        <dbReference type="ARBA" id="ARBA00022496"/>
    </source>
</evidence>
<name>A0A2T7BF21_9BACT</name>
<proteinExistence type="inferred from homology"/>
<dbReference type="InterPro" id="IPR011662">
    <property type="entry name" value="Secretin/TonB_short_N"/>
</dbReference>
<dbReference type="InterPro" id="IPR036942">
    <property type="entry name" value="Beta-barrel_TonB_sf"/>
</dbReference>
<gene>
    <name evidence="13" type="ORF">DCC81_11235</name>
</gene>
<evidence type="ECO:0000259" key="12">
    <source>
        <dbReference type="SMART" id="SM00965"/>
    </source>
</evidence>
<dbReference type="Pfam" id="PF13715">
    <property type="entry name" value="CarbopepD_reg_2"/>
    <property type="match status" value="1"/>
</dbReference>
<dbReference type="GO" id="GO:0009279">
    <property type="term" value="C:cell outer membrane"/>
    <property type="evidence" value="ECO:0007669"/>
    <property type="project" value="UniProtKB-SubCell"/>
</dbReference>
<dbReference type="InterPro" id="IPR037066">
    <property type="entry name" value="Plug_dom_sf"/>
</dbReference>
<evidence type="ECO:0000256" key="10">
    <source>
        <dbReference type="PROSITE-ProRule" id="PRU01360"/>
    </source>
</evidence>
<evidence type="ECO:0000256" key="5">
    <source>
        <dbReference type="ARBA" id="ARBA00022692"/>
    </source>
</evidence>
<dbReference type="RefSeq" id="WP_108686729.1">
    <property type="nucleotide sequence ID" value="NZ_QCYK01000002.1"/>
</dbReference>
<dbReference type="SMART" id="SM00965">
    <property type="entry name" value="STN"/>
    <property type="match status" value="1"/>
</dbReference>
<dbReference type="Proteomes" id="UP000244450">
    <property type="component" value="Unassembled WGS sequence"/>
</dbReference>
<dbReference type="InterPro" id="IPR000531">
    <property type="entry name" value="Beta-barrel_TonB"/>
</dbReference>
<dbReference type="OrthoDB" id="9768177at2"/>
<keyword evidence="3 10" id="KW-1134">Transmembrane beta strand</keyword>
<evidence type="ECO:0000313" key="14">
    <source>
        <dbReference type="Proteomes" id="UP000244450"/>
    </source>
</evidence>
<feature type="domain" description="Secretin/TonB short N-terminal" evidence="12">
    <location>
        <begin position="71"/>
        <end position="122"/>
    </location>
</feature>
<dbReference type="GO" id="GO:0006826">
    <property type="term" value="P:iron ion transport"/>
    <property type="evidence" value="ECO:0007669"/>
    <property type="project" value="UniProtKB-KW"/>
</dbReference>
<evidence type="ECO:0000256" key="8">
    <source>
        <dbReference type="ARBA" id="ARBA00023136"/>
    </source>
</evidence>
<dbReference type="NCBIfam" id="TIGR04056">
    <property type="entry name" value="OMP_RagA_SusC"/>
    <property type="match status" value="1"/>
</dbReference>
<dbReference type="Pfam" id="PF07660">
    <property type="entry name" value="STN"/>
    <property type="match status" value="1"/>
</dbReference>
<comment type="similarity">
    <text evidence="10 11">Belongs to the TonB-dependent receptor family.</text>
</comment>
<keyword evidence="6" id="KW-0408">Iron</keyword>
<dbReference type="InterPro" id="IPR008969">
    <property type="entry name" value="CarboxyPept-like_regulatory"/>
</dbReference>
<dbReference type="Pfam" id="PF07715">
    <property type="entry name" value="Plug"/>
    <property type="match status" value="1"/>
</dbReference>
<protein>
    <submittedName>
        <fullName evidence="13">SusC/RagA family TonB-linked outer membrane protein</fullName>
    </submittedName>
</protein>
<keyword evidence="9 10" id="KW-0998">Cell outer membrane</keyword>